<feature type="binding site" evidence="17">
    <location>
        <position position="156"/>
    </location>
    <ligand>
        <name>UDP-alpha-D-glucuronate</name>
        <dbReference type="ChEBI" id="CHEBI:58052"/>
    </ligand>
</feature>
<evidence type="ECO:0000256" key="19">
    <source>
        <dbReference type="PIRSR" id="PIRSR605027-4"/>
    </source>
</evidence>
<evidence type="ECO:0000256" key="10">
    <source>
        <dbReference type="ARBA" id="ARBA00022989"/>
    </source>
</evidence>
<dbReference type="Pfam" id="PF03360">
    <property type="entry name" value="Glyco_transf_43"/>
    <property type="match status" value="1"/>
</dbReference>
<feature type="site" description="Interaction with galactose moiety of substrate glycoprotein" evidence="19">
    <location>
        <position position="226"/>
    </location>
</feature>
<dbReference type="EC" id="2.4.1.135" evidence="5 21"/>
<feature type="binding site" evidence="17">
    <location>
        <begin position="309"/>
        <end position="311"/>
    </location>
    <ligand>
        <name>UDP-alpha-D-glucuronate</name>
        <dbReference type="ChEBI" id="CHEBI:58052"/>
    </ligand>
</feature>
<evidence type="ECO:0000256" key="14">
    <source>
        <dbReference type="ARBA" id="ARBA00023211"/>
    </source>
</evidence>
<feature type="binding site" evidence="18">
    <location>
        <position position="195"/>
    </location>
    <ligand>
        <name>Mn(2+)</name>
        <dbReference type="ChEBI" id="CHEBI:29035"/>
    </ligand>
</feature>
<comment type="similarity">
    <text evidence="4 21">Belongs to the glycosyltransferase 43 family.</text>
</comment>
<keyword evidence="14 18" id="KW-0464">Manganese</keyword>
<dbReference type="InterPro" id="IPR029044">
    <property type="entry name" value="Nucleotide-diphossugar_trans"/>
</dbReference>
<dbReference type="CDD" id="cd00218">
    <property type="entry name" value="GlcAT-I"/>
    <property type="match status" value="1"/>
</dbReference>
<evidence type="ECO:0000256" key="6">
    <source>
        <dbReference type="ARBA" id="ARBA00022679"/>
    </source>
</evidence>
<protein>
    <recommendedName>
        <fullName evidence="5 21">Galactosylgalactosylxylosylprotein 3-beta-glucuronosyltransferase</fullName>
        <ecNumber evidence="5 21">2.4.1.135</ecNumber>
    </recommendedName>
</protein>
<dbReference type="GO" id="GO:0015018">
    <property type="term" value="F:galactosylgalactosylxylosylprotein 3-beta-glucuronosyltransferase activity"/>
    <property type="evidence" value="ECO:0007669"/>
    <property type="project" value="UniProtKB-UniRule"/>
</dbReference>
<comment type="cofactor">
    <cofactor evidence="1 18 21">
        <name>Mn(2+)</name>
        <dbReference type="ChEBI" id="CHEBI:29035"/>
    </cofactor>
</comment>
<feature type="binding site" evidence="17">
    <location>
        <position position="113"/>
    </location>
    <ligand>
        <name>UDP-alpha-D-glucuronate</name>
        <dbReference type="ChEBI" id="CHEBI:58052"/>
    </ligand>
</feature>
<evidence type="ECO:0000256" key="11">
    <source>
        <dbReference type="ARBA" id="ARBA00023034"/>
    </source>
</evidence>
<evidence type="ECO:0000256" key="12">
    <source>
        <dbReference type="ARBA" id="ARBA00023136"/>
    </source>
</evidence>
<evidence type="ECO:0000256" key="4">
    <source>
        <dbReference type="ARBA" id="ARBA00007706"/>
    </source>
</evidence>
<evidence type="ECO:0000256" key="5">
    <source>
        <dbReference type="ARBA" id="ARBA00012641"/>
    </source>
</evidence>
<dbReference type="PANTHER" id="PTHR10896:SF65">
    <property type="entry name" value="GALACTOSYLGALACTOSYLXYLOSYLPROTEIN 3-BETA-GLUCURONOSYLTRANSFERASE 3"/>
    <property type="match status" value="1"/>
</dbReference>
<keyword evidence="7" id="KW-0812">Transmembrane</keyword>
<dbReference type="Proteomes" id="UP000494165">
    <property type="component" value="Unassembled WGS sequence"/>
</dbReference>
<gene>
    <name evidence="22" type="ORF">CLODIP_2_CD11033</name>
</gene>
<dbReference type="EMBL" id="CADEPI010000082">
    <property type="protein sequence ID" value="CAB3373146.1"/>
    <property type="molecule type" value="Genomic_DNA"/>
</dbReference>
<dbReference type="GO" id="GO:0050650">
    <property type="term" value="P:chondroitin sulfate proteoglycan biosynthetic process"/>
    <property type="evidence" value="ECO:0007669"/>
    <property type="project" value="TreeGrafter"/>
</dbReference>
<keyword evidence="23" id="KW-1185">Reference proteome</keyword>
<feature type="active site" description="Proton donor/acceptor" evidence="16">
    <location>
        <position position="282"/>
    </location>
</feature>
<comment type="subcellular location">
    <subcellularLocation>
        <location evidence="2 21">Golgi apparatus membrane</location>
        <topology evidence="2 21">Single-pass type II membrane protein</topology>
    </subcellularLocation>
</comment>
<comment type="caution">
    <text evidence="22">The sequence shown here is derived from an EMBL/GenBank/DDBJ whole genome shotgun (WGS) entry which is preliminary data.</text>
</comment>
<evidence type="ECO:0000256" key="21">
    <source>
        <dbReference type="RuleBase" id="RU363127"/>
    </source>
</evidence>
<evidence type="ECO:0000256" key="2">
    <source>
        <dbReference type="ARBA" id="ARBA00004323"/>
    </source>
</evidence>
<evidence type="ECO:0000313" key="22">
    <source>
        <dbReference type="EMBL" id="CAB3373146.1"/>
    </source>
</evidence>
<evidence type="ECO:0000313" key="23">
    <source>
        <dbReference type="Proteomes" id="UP000494165"/>
    </source>
</evidence>
<keyword evidence="8 18" id="KW-0479">Metal-binding</keyword>
<evidence type="ECO:0000256" key="8">
    <source>
        <dbReference type="ARBA" id="ARBA00022723"/>
    </source>
</evidence>
<feature type="glycosylation site" description="N-linked (GlcNAc...) asparagine" evidence="20">
    <location>
        <position position="301"/>
    </location>
</feature>
<accession>A0A8S1CRE1</accession>
<evidence type="ECO:0000256" key="17">
    <source>
        <dbReference type="PIRSR" id="PIRSR605027-2"/>
    </source>
</evidence>
<evidence type="ECO:0000256" key="9">
    <source>
        <dbReference type="ARBA" id="ARBA00022968"/>
    </source>
</evidence>
<evidence type="ECO:0000256" key="7">
    <source>
        <dbReference type="ARBA" id="ARBA00022692"/>
    </source>
</evidence>
<dbReference type="FunFam" id="3.90.550.10:FF:000044">
    <property type="entry name" value="Galactosylgalactosylxylosylprotein 3-beta-glucuronosyltransferase"/>
    <property type="match status" value="1"/>
</dbReference>
<evidence type="ECO:0000256" key="18">
    <source>
        <dbReference type="PIRSR" id="PIRSR605027-3"/>
    </source>
</evidence>
<dbReference type="SUPFAM" id="SSF53448">
    <property type="entry name" value="Nucleotide-diphospho-sugar transferases"/>
    <property type="match status" value="1"/>
</dbReference>
<evidence type="ECO:0000256" key="13">
    <source>
        <dbReference type="ARBA" id="ARBA00023180"/>
    </source>
</evidence>
<keyword evidence="6 21" id="KW-0808">Transferase</keyword>
<dbReference type="GO" id="GO:0046872">
    <property type="term" value="F:metal ion binding"/>
    <property type="evidence" value="ECO:0007669"/>
    <property type="project" value="UniProtKB-KW"/>
</dbReference>
<feature type="binding site" evidence="17">
    <location>
        <position position="161"/>
    </location>
    <ligand>
        <name>UDP-alpha-D-glucuronate</name>
        <dbReference type="ChEBI" id="CHEBI:58052"/>
    </ligand>
</feature>
<dbReference type="GO" id="GO:0005975">
    <property type="term" value="P:carbohydrate metabolic process"/>
    <property type="evidence" value="ECO:0007669"/>
    <property type="project" value="TreeGrafter"/>
</dbReference>
<comment type="pathway">
    <text evidence="3 21">Protein modification; protein glycosylation.</text>
</comment>
<keyword evidence="12" id="KW-0472">Membrane</keyword>
<evidence type="ECO:0000256" key="15">
    <source>
        <dbReference type="ARBA" id="ARBA00047979"/>
    </source>
</evidence>
<comment type="catalytic activity">
    <reaction evidence="15 21">
        <text>3-O-(beta-D-galactosyl-(1-&gt;3)-beta-D-galactosyl-(1-&gt;4)-beta-D-xylosyl)-L-seryl-[protein] + UDP-alpha-D-glucuronate = 3-O-(beta-D-GlcA-(1-&gt;3)-beta-D-Gal-(1-&gt;3)-beta-D-Gal-(1-&gt;4)-beta-D-Xyl)-L-seryl-[protein] + UDP + H(+)</text>
        <dbReference type="Rhea" id="RHEA:24168"/>
        <dbReference type="Rhea" id="RHEA-COMP:12571"/>
        <dbReference type="Rhea" id="RHEA-COMP:12573"/>
        <dbReference type="ChEBI" id="CHEBI:15378"/>
        <dbReference type="ChEBI" id="CHEBI:58052"/>
        <dbReference type="ChEBI" id="CHEBI:58223"/>
        <dbReference type="ChEBI" id="CHEBI:132090"/>
        <dbReference type="ChEBI" id="CHEBI:132093"/>
        <dbReference type="EC" id="2.4.1.135"/>
    </reaction>
</comment>
<dbReference type="OrthoDB" id="675023at2759"/>
<evidence type="ECO:0000256" key="20">
    <source>
        <dbReference type="PIRSR" id="PIRSR605027-6"/>
    </source>
</evidence>
<dbReference type="GO" id="GO:0000139">
    <property type="term" value="C:Golgi membrane"/>
    <property type="evidence" value="ECO:0007669"/>
    <property type="project" value="UniProtKB-SubCell"/>
</dbReference>
<proteinExistence type="inferred from homology"/>
<dbReference type="Gene3D" id="3.90.550.10">
    <property type="entry name" value="Spore Coat Polysaccharide Biosynthesis Protein SpsA, Chain A"/>
    <property type="match status" value="1"/>
</dbReference>
<feature type="binding site" evidence="17">
    <location>
        <begin position="82"/>
        <end position="84"/>
    </location>
    <ligand>
        <name>UDP-alpha-D-glucuronate</name>
        <dbReference type="ChEBI" id="CHEBI:58052"/>
    </ligand>
</feature>
<organism evidence="22 23">
    <name type="scientific">Cloeon dipterum</name>
    <dbReference type="NCBI Taxonomy" id="197152"/>
    <lineage>
        <taxon>Eukaryota</taxon>
        <taxon>Metazoa</taxon>
        <taxon>Ecdysozoa</taxon>
        <taxon>Arthropoda</taxon>
        <taxon>Hexapoda</taxon>
        <taxon>Insecta</taxon>
        <taxon>Pterygota</taxon>
        <taxon>Palaeoptera</taxon>
        <taxon>Ephemeroptera</taxon>
        <taxon>Pisciforma</taxon>
        <taxon>Baetidae</taxon>
        <taxon>Cloeon</taxon>
    </lineage>
</organism>
<evidence type="ECO:0000256" key="16">
    <source>
        <dbReference type="PIRSR" id="PIRSR605027-1"/>
    </source>
</evidence>
<keyword evidence="10" id="KW-1133">Transmembrane helix</keyword>
<keyword evidence="9 21" id="KW-0735">Signal-anchor</keyword>
<name>A0A8S1CRE1_9INSE</name>
<feature type="binding site" evidence="17">
    <location>
        <begin position="193"/>
        <end position="195"/>
    </location>
    <ligand>
        <name>UDP-alpha-D-glucuronate</name>
        <dbReference type="ChEBI" id="CHEBI:58052"/>
    </ligand>
</feature>
<dbReference type="InterPro" id="IPR005027">
    <property type="entry name" value="Glyco_trans_43"/>
</dbReference>
<keyword evidence="13 20" id="KW-0325">Glycoprotein</keyword>
<reference evidence="22 23" key="1">
    <citation type="submission" date="2020-04" db="EMBL/GenBank/DDBJ databases">
        <authorList>
            <person name="Alioto T."/>
            <person name="Alioto T."/>
            <person name="Gomez Garrido J."/>
        </authorList>
    </citation>
    <scope>NUCLEOTIDE SEQUENCE [LARGE SCALE GENOMIC DNA]</scope>
</reference>
<sequence>MPFLRGRQMKKRAVVLLVGLVGLCALLLIASHSNRTAATEALSRQDDPFAEIARLKRHLVLMKAKGCVEEDDDLPVIFAITPTYARPEQKAELTRLSQTLLLVPSLHWVVVEDADKPTKLVTNLLESSGLSYTHLHAHTPPAQKLKAKDPHWTKPRGVLQRNTALEWLRSDGPLQVAPLDPEGIPKGVVYFADDDNSYSVRLFEEMRNVRGVGVWPVGLVGGLMVERPIAAADGHGVASFNAGYKPERPFPIDMAGFGINLGLLRDHPHAKFLYEVEPGYQESQLLKQLTSREKLEVLAQNCTKVYVWHTRTDKPKMREELQWKDQGRPPSNLGIEV</sequence>
<evidence type="ECO:0000256" key="1">
    <source>
        <dbReference type="ARBA" id="ARBA00001936"/>
    </source>
</evidence>
<dbReference type="AlphaFoldDB" id="A0A8S1CRE1"/>
<evidence type="ECO:0000256" key="3">
    <source>
        <dbReference type="ARBA" id="ARBA00004922"/>
    </source>
</evidence>
<dbReference type="PANTHER" id="PTHR10896">
    <property type="entry name" value="GALACTOSYLGALACTOSYLXYLOSYLPROTEIN 3-BETA-GLUCURONOSYLTRANSFERASE BETA-1,3-GLUCURONYLTRANSFERASE"/>
    <property type="match status" value="1"/>
</dbReference>
<keyword evidence="11 21" id="KW-0333">Golgi apparatus</keyword>